<dbReference type="EMBL" id="JBBPEH010000003">
    <property type="protein sequence ID" value="KAK7540914.1"/>
    <property type="molecule type" value="Genomic_DNA"/>
</dbReference>
<evidence type="ECO:0000313" key="1">
    <source>
        <dbReference type="EMBL" id="KAK7540914.1"/>
    </source>
</evidence>
<name>A0ABR1M3I2_9PEZI</name>
<evidence type="ECO:0000313" key="2">
    <source>
        <dbReference type="Proteomes" id="UP001360953"/>
    </source>
</evidence>
<gene>
    <name evidence="1" type="ORF">J3D65DRAFT_665655</name>
</gene>
<dbReference type="Proteomes" id="UP001360953">
    <property type="component" value="Unassembled WGS sequence"/>
</dbReference>
<dbReference type="GeneID" id="92035764"/>
<sequence>MKDGLTDVVPLVAELFDGAVSQPLNLVKLVLHFAIVVGVQYQPPHVSDRMAFAYPPNYMPPAQTADAAIQRYFGDPCERNEMMRLINELAASQVFKFNGDRRRYNEWKAGFMAKIAHSPNQFKSEKSKLRLLMSSVSGLAFDVLNKTYGDEARDDAGPGTLRLEDALAELEFTFRCLEHEDATLQLLKLRMGKDQLFADFFPHFMALVNRGARTCHGACEDDRSKKLALQACLPARFGNIAKKYVTEDHGSFKEFVDECFASEGWKKSPEPPKADTTMCEDDVVCVSEDGYGTRASSEEM</sequence>
<organism evidence="1 2">
    <name type="scientific">Phyllosticta citribraziliensis</name>
    <dbReference type="NCBI Taxonomy" id="989973"/>
    <lineage>
        <taxon>Eukaryota</taxon>
        <taxon>Fungi</taxon>
        <taxon>Dikarya</taxon>
        <taxon>Ascomycota</taxon>
        <taxon>Pezizomycotina</taxon>
        <taxon>Dothideomycetes</taxon>
        <taxon>Dothideomycetes incertae sedis</taxon>
        <taxon>Botryosphaeriales</taxon>
        <taxon>Phyllostictaceae</taxon>
        <taxon>Phyllosticta</taxon>
    </lineage>
</organism>
<proteinExistence type="predicted"/>
<accession>A0ABR1M3I2</accession>
<keyword evidence="2" id="KW-1185">Reference proteome</keyword>
<comment type="caution">
    <text evidence="1">The sequence shown here is derived from an EMBL/GenBank/DDBJ whole genome shotgun (WGS) entry which is preliminary data.</text>
</comment>
<protein>
    <submittedName>
        <fullName evidence="1">Uncharacterized protein</fullName>
    </submittedName>
</protein>
<dbReference type="RefSeq" id="XP_066657845.1">
    <property type="nucleotide sequence ID" value="XM_066802858.1"/>
</dbReference>
<reference evidence="1 2" key="1">
    <citation type="submission" date="2024-04" db="EMBL/GenBank/DDBJ databases">
        <title>Phyllosticta paracitricarpa is synonymous to the EU quarantine fungus P. citricarpa based on phylogenomic analyses.</title>
        <authorList>
            <consortium name="Lawrence Berkeley National Laboratory"/>
            <person name="Van ingen-buijs V.A."/>
            <person name="Van westerhoven A.C."/>
            <person name="Haridas S."/>
            <person name="Skiadas P."/>
            <person name="Martin F."/>
            <person name="Groenewald J.Z."/>
            <person name="Crous P.W."/>
            <person name="Seidl M.F."/>
        </authorList>
    </citation>
    <scope>NUCLEOTIDE SEQUENCE [LARGE SCALE GENOMIC DNA]</scope>
    <source>
        <strain evidence="1 2">CPC 17464</strain>
    </source>
</reference>